<gene>
    <name evidence="1" type="ORF">A3K87_11040</name>
</gene>
<dbReference type="Proteomes" id="UP000077852">
    <property type="component" value="Unassembled WGS sequence"/>
</dbReference>
<proteinExistence type="predicted"/>
<protein>
    <submittedName>
        <fullName evidence="1">Uncharacterized protein</fullName>
    </submittedName>
</protein>
<dbReference type="EMBL" id="LVHG01000032">
    <property type="protein sequence ID" value="OAK65600.1"/>
    <property type="molecule type" value="Genomic_DNA"/>
</dbReference>
<sequence>MTQEENLLSSTQAIISELFDSNEAVKGQFQLHISAEILEFGEALLPAFKRLPNFVEACAHNVQTSLVGAFVYGVLDDLVVSGKLLLMGKLGPSGNTYRQAMEGICMAAMCAHASTLLIGGQEKKYWELIVENSKLANGNRAVHLFLANWDRLGLNLSGAEQLKEALALHHEHSHAGRLALANRMDLTPGGRIYVGGHFDPAKLQAYGLEMKQRINGARWTVELIDGLWPHIEKLRATTPAAPAAHQ</sequence>
<evidence type="ECO:0000313" key="2">
    <source>
        <dbReference type="Proteomes" id="UP000077852"/>
    </source>
</evidence>
<evidence type="ECO:0000313" key="1">
    <source>
        <dbReference type="EMBL" id="OAK65600.1"/>
    </source>
</evidence>
<organism evidence="1 2">
    <name type="scientific">Variovorax paradoxus</name>
    <dbReference type="NCBI Taxonomy" id="34073"/>
    <lineage>
        <taxon>Bacteria</taxon>
        <taxon>Pseudomonadati</taxon>
        <taxon>Pseudomonadota</taxon>
        <taxon>Betaproteobacteria</taxon>
        <taxon>Burkholderiales</taxon>
        <taxon>Comamonadaceae</taxon>
        <taxon>Variovorax</taxon>
    </lineage>
</organism>
<reference evidence="1 2" key="1">
    <citation type="submission" date="2016-03" db="EMBL/GenBank/DDBJ databases">
        <title>Genome sequence of Variovorax paradoxus KB5.</title>
        <authorList>
            <person name="Jeong H."/>
            <person name="Hong C.E."/>
            <person name="Jo S.H."/>
            <person name="Park J.M."/>
        </authorList>
    </citation>
    <scope>NUCLEOTIDE SEQUENCE [LARGE SCALE GENOMIC DNA]</scope>
    <source>
        <strain evidence="1 2">KB5</strain>
    </source>
</reference>
<dbReference type="AlphaFoldDB" id="A0AA91DQA0"/>
<accession>A0AA91DQA0</accession>
<name>A0AA91DQA0_VARPD</name>
<comment type="caution">
    <text evidence="1">The sequence shown here is derived from an EMBL/GenBank/DDBJ whole genome shotgun (WGS) entry which is preliminary data.</text>
</comment>